<proteinExistence type="predicted"/>
<keyword evidence="10" id="KW-1185">Reference proteome</keyword>
<sequence length="563" mass="60794">MSDTMQSTAPAKRLSGATAVLDNDDQTIAPPTPTTATSPRFDLDVAKADKELKNAEAARGRFDDVTQTEAAPGSDYVPPKLSQGRKWALLSILSLAMFIDVLGYSAFFVLTESIARDLHVLYEQSSWVITSYSVTFAAFLLFWGRVSDLYSATIVFVGGFTGLGLLSLIISFLKDKYSFFVIRALAGIAGSALIPSSYRLITRIFEPQELTLAFTVYGLSGAISNMCGTIIAGVLMINHGHGQLAAWRWFFRLLTVIILPASVASYILIPRYPGSESGDVRVAKWRKLDLPGALMMCAGIVLIILGLTLGASYGWKKAGFLAPFLLSWPLFIGFFLWENYLGDQALLPPKTWRIPNFTVLIILALEVYAWWGINFLPLTEYFITVANESAILAATRSLPEGIIALFVTILLGAVPVLVSRPKWTITVGLLLGATGYVLMAQPHTYVGTEYWRWIFPAMIIGSGGNAAIFSAVNVAVMVSSPPEMAGVTGAVLQVALQVGVAVAFGVQAGLLTTNPGGLSNVDNIHASFYFQVGWVVVWLIGFVVLFRPGKAPATDPEAAVPIA</sequence>
<dbReference type="PANTHER" id="PTHR42718">
    <property type="entry name" value="MAJOR FACILITATOR SUPERFAMILY MULTIDRUG TRANSPORTER MFSC"/>
    <property type="match status" value="1"/>
</dbReference>
<comment type="subcellular location">
    <subcellularLocation>
        <location evidence="1">Membrane</location>
        <topology evidence="1">Multi-pass membrane protein</topology>
    </subcellularLocation>
</comment>
<evidence type="ECO:0000256" key="2">
    <source>
        <dbReference type="ARBA" id="ARBA00022448"/>
    </source>
</evidence>
<feature type="transmembrane region" description="Helical" evidence="7">
    <location>
        <begin position="150"/>
        <end position="173"/>
    </location>
</feature>
<dbReference type="SUPFAM" id="SSF103473">
    <property type="entry name" value="MFS general substrate transporter"/>
    <property type="match status" value="1"/>
</dbReference>
<evidence type="ECO:0000313" key="10">
    <source>
        <dbReference type="Proteomes" id="UP000827549"/>
    </source>
</evidence>
<dbReference type="GO" id="GO:0022857">
    <property type="term" value="F:transmembrane transporter activity"/>
    <property type="evidence" value="ECO:0007669"/>
    <property type="project" value="InterPro"/>
</dbReference>
<keyword evidence="2" id="KW-0813">Transport</keyword>
<feature type="transmembrane region" description="Helical" evidence="7">
    <location>
        <begin position="453"/>
        <end position="478"/>
    </location>
</feature>
<dbReference type="Pfam" id="PF07690">
    <property type="entry name" value="MFS_1"/>
    <property type="match status" value="1"/>
</dbReference>
<feature type="transmembrane region" description="Helical" evidence="7">
    <location>
        <begin position="357"/>
        <end position="378"/>
    </location>
</feature>
<feature type="transmembrane region" description="Helical" evidence="7">
    <location>
        <begin position="528"/>
        <end position="546"/>
    </location>
</feature>
<keyword evidence="3 7" id="KW-0812">Transmembrane</keyword>
<dbReference type="InterPro" id="IPR020846">
    <property type="entry name" value="MFS_dom"/>
</dbReference>
<dbReference type="GeneID" id="87805047"/>
<accession>A0AAF0Y173</accession>
<dbReference type="InterPro" id="IPR036259">
    <property type="entry name" value="MFS_trans_sf"/>
</dbReference>
<gene>
    <name evidence="9" type="primary">SPBC1683.03c_7</name>
    <name evidence="9" type="ORF">LOC62_02G001793</name>
</gene>
<organism evidence="9 10">
    <name type="scientific">Vanrija pseudolonga</name>
    <dbReference type="NCBI Taxonomy" id="143232"/>
    <lineage>
        <taxon>Eukaryota</taxon>
        <taxon>Fungi</taxon>
        <taxon>Dikarya</taxon>
        <taxon>Basidiomycota</taxon>
        <taxon>Agaricomycotina</taxon>
        <taxon>Tremellomycetes</taxon>
        <taxon>Trichosporonales</taxon>
        <taxon>Trichosporonaceae</taxon>
        <taxon>Vanrija</taxon>
    </lineage>
</organism>
<feature type="transmembrane region" description="Helical" evidence="7">
    <location>
        <begin position="179"/>
        <end position="198"/>
    </location>
</feature>
<feature type="transmembrane region" description="Helical" evidence="7">
    <location>
        <begin position="318"/>
        <end position="337"/>
    </location>
</feature>
<evidence type="ECO:0000256" key="1">
    <source>
        <dbReference type="ARBA" id="ARBA00004141"/>
    </source>
</evidence>
<dbReference type="PROSITE" id="PS50850">
    <property type="entry name" value="MFS"/>
    <property type="match status" value="1"/>
</dbReference>
<feature type="domain" description="Major facilitator superfamily (MFS) profile" evidence="8">
    <location>
        <begin position="89"/>
        <end position="550"/>
    </location>
</feature>
<dbReference type="Gene3D" id="1.20.1250.20">
    <property type="entry name" value="MFS general substrate transporter like domains"/>
    <property type="match status" value="1"/>
</dbReference>
<evidence type="ECO:0000259" key="8">
    <source>
        <dbReference type="PROSITE" id="PS50850"/>
    </source>
</evidence>
<feature type="transmembrane region" description="Helical" evidence="7">
    <location>
        <begin position="87"/>
        <end position="107"/>
    </location>
</feature>
<protein>
    <submittedName>
        <fullName evidence="9">Purtative MFS-type transporterc</fullName>
    </submittedName>
</protein>
<dbReference type="PANTHER" id="PTHR42718:SF9">
    <property type="entry name" value="MAJOR FACILITATOR SUPERFAMILY MULTIDRUG TRANSPORTER MFSC"/>
    <property type="match status" value="1"/>
</dbReference>
<dbReference type="InterPro" id="IPR011701">
    <property type="entry name" value="MFS"/>
</dbReference>
<dbReference type="Proteomes" id="UP000827549">
    <property type="component" value="Chromosome 2"/>
</dbReference>
<feature type="transmembrane region" description="Helical" evidence="7">
    <location>
        <begin position="423"/>
        <end position="441"/>
    </location>
</feature>
<reference evidence="9" key="1">
    <citation type="submission" date="2023-10" db="EMBL/GenBank/DDBJ databases">
        <authorList>
            <person name="Noh H."/>
        </authorList>
    </citation>
    <scope>NUCLEOTIDE SEQUENCE</scope>
    <source>
        <strain evidence="9">DUCC4014</strain>
    </source>
</reference>
<evidence type="ECO:0000313" key="9">
    <source>
        <dbReference type="EMBL" id="WOO78243.1"/>
    </source>
</evidence>
<feature type="transmembrane region" description="Helical" evidence="7">
    <location>
        <begin position="210"/>
        <end position="237"/>
    </location>
</feature>
<name>A0AAF0Y173_9TREE</name>
<feature type="transmembrane region" description="Helical" evidence="7">
    <location>
        <begin position="249"/>
        <end position="269"/>
    </location>
</feature>
<dbReference type="AlphaFoldDB" id="A0AAF0Y173"/>
<keyword evidence="5 7" id="KW-0472">Membrane</keyword>
<feature type="region of interest" description="Disordered" evidence="6">
    <location>
        <begin position="1"/>
        <end position="40"/>
    </location>
</feature>
<evidence type="ECO:0000256" key="4">
    <source>
        <dbReference type="ARBA" id="ARBA00022989"/>
    </source>
</evidence>
<dbReference type="EMBL" id="CP086715">
    <property type="protein sequence ID" value="WOO78243.1"/>
    <property type="molecule type" value="Genomic_DNA"/>
</dbReference>
<dbReference type="RefSeq" id="XP_062624275.1">
    <property type="nucleotide sequence ID" value="XM_062768291.1"/>
</dbReference>
<feature type="transmembrane region" description="Helical" evidence="7">
    <location>
        <begin position="127"/>
        <end position="143"/>
    </location>
</feature>
<dbReference type="GO" id="GO:0016020">
    <property type="term" value="C:membrane"/>
    <property type="evidence" value="ECO:0007669"/>
    <property type="project" value="UniProtKB-SubCell"/>
</dbReference>
<keyword evidence="4 7" id="KW-1133">Transmembrane helix</keyword>
<evidence type="ECO:0000256" key="3">
    <source>
        <dbReference type="ARBA" id="ARBA00022692"/>
    </source>
</evidence>
<feature type="transmembrane region" description="Helical" evidence="7">
    <location>
        <begin position="398"/>
        <end position="418"/>
    </location>
</feature>
<feature type="transmembrane region" description="Helical" evidence="7">
    <location>
        <begin position="490"/>
        <end position="508"/>
    </location>
</feature>
<evidence type="ECO:0000256" key="7">
    <source>
        <dbReference type="SAM" id="Phobius"/>
    </source>
</evidence>
<evidence type="ECO:0000256" key="6">
    <source>
        <dbReference type="SAM" id="MobiDB-lite"/>
    </source>
</evidence>
<feature type="transmembrane region" description="Helical" evidence="7">
    <location>
        <begin position="290"/>
        <end position="312"/>
    </location>
</feature>
<evidence type="ECO:0000256" key="5">
    <source>
        <dbReference type="ARBA" id="ARBA00023136"/>
    </source>
</evidence>